<evidence type="ECO:0000313" key="1">
    <source>
        <dbReference type="EnsemblMetazoa" id="AFUN014036-PA"/>
    </source>
</evidence>
<sequence length="15" mass="1720">MNDSLIRINDSNSQI</sequence>
<proteinExistence type="predicted"/>
<protein>
    <submittedName>
        <fullName evidence="1">Uncharacterized protein</fullName>
    </submittedName>
</protein>
<organism evidence="1">
    <name type="scientific">Anopheles funestus</name>
    <name type="common">African malaria mosquito</name>
    <dbReference type="NCBI Taxonomy" id="62324"/>
    <lineage>
        <taxon>Eukaryota</taxon>
        <taxon>Metazoa</taxon>
        <taxon>Ecdysozoa</taxon>
        <taxon>Arthropoda</taxon>
        <taxon>Hexapoda</taxon>
        <taxon>Insecta</taxon>
        <taxon>Pterygota</taxon>
        <taxon>Neoptera</taxon>
        <taxon>Endopterygota</taxon>
        <taxon>Diptera</taxon>
        <taxon>Nematocera</taxon>
        <taxon>Culicoidea</taxon>
        <taxon>Culicidae</taxon>
        <taxon>Anophelinae</taxon>
        <taxon>Anopheles</taxon>
    </lineage>
</organism>
<accession>A0A182S0K3</accession>
<reference evidence="1" key="1">
    <citation type="submission" date="2020-05" db="UniProtKB">
        <authorList>
            <consortium name="EnsemblMetazoa"/>
        </authorList>
    </citation>
    <scope>IDENTIFICATION</scope>
    <source>
        <strain evidence="1">FUMOZ</strain>
    </source>
</reference>
<dbReference type="VEuPathDB" id="VectorBase:AFUN014036"/>
<dbReference type="EnsemblMetazoa" id="AFUN014036-RA">
    <property type="protein sequence ID" value="AFUN014036-PA"/>
    <property type="gene ID" value="AFUN014036"/>
</dbReference>
<name>A0A182S0K3_ANOFN</name>